<evidence type="ECO:0000256" key="1">
    <source>
        <dbReference type="SAM" id="Phobius"/>
    </source>
</evidence>
<name>A0A1I0U3G5_9NOCA</name>
<evidence type="ECO:0000313" key="3">
    <source>
        <dbReference type="Proteomes" id="UP000182054"/>
    </source>
</evidence>
<accession>A0A1I0U3G5</accession>
<reference evidence="2 3" key="1">
    <citation type="submission" date="2016-10" db="EMBL/GenBank/DDBJ databases">
        <authorList>
            <person name="de Groot N.N."/>
        </authorList>
    </citation>
    <scope>NUCLEOTIDE SEQUENCE [LARGE SCALE GENOMIC DNA]</scope>
    <source>
        <strain evidence="2 3">DSM 44908</strain>
    </source>
</reference>
<feature type="transmembrane region" description="Helical" evidence="1">
    <location>
        <begin position="56"/>
        <end position="72"/>
    </location>
</feature>
<evidence type="ECO:0000313" key="2">
    <source>
        <dbReference type="EMBL" id="SFA58377.1"/>
    </source>
</evidence>
<feature type="transmembrane region" description="Helical" evidence="1">
    <location>
        <begin position="119"/>
        <end position="138"/>
    </location>
</feature>
<sequence length="148" mass="16207">MTTRPAADHRTSAPRTVTRVLLGAFLTFAGLSHLFWAREEFRAQVPTWVPLDVDAVVLASGVVEVVLGILLLSGWRRTVVGWIVAAFFVAVFPGNISQYLTGTDAFGLDSDNARAIRLLFQPLLIGWALWSTGAWAACRDRVRPSRAA</sequence>
<organism evidence="2 3">
    <name type="scientific">Rhodococcoides kroppenstedtii</name>
    <dbReference type="NCBI Taxonomy" id="293050"/>
    <lineage>
        <taxon>Bacteria</taxon>
        <taxon>Bacillati</taxon>
        <taxon>Actinomycetota</taxon>
        <taxon>Actinomycetes</taxon>
        <taxon>Mycobacteriales</taxon>
        <taxon>Nocardiaceae</taxon>
        <taxon>Rhodococcoides</taxon>
    </lineage>
</organism>
<dbReference type="RefSeq" id="WP_068360943.1">
    <property type="nucleotide sequence ID" value="NZ_FOJN01000012.1"/>
</dbReference>
<gene>
    <name evidence="2" type="ORF">SAMN05444374_112103</name>
</gene>
<protein>
    <submittedName>
        <fullName evidence="2">Uncharacterized membrane protein</fullName>
    </submittedName>
</protein>
<proteinExistence type="predicted"/>
<dbReference type="OrthoDB" id="9788974at2"/>
<dbReference type="GeneID" id="85486850"/>
<dbReference type="PANTHER" id="PTHR36974:SF1">
    <property type="entry name" value="DOXX FAMILY MEMBRANE PROTEIN"/>
    <property type="match status" value="1"/>
</dbReference>
<dbReference type="PANTHER" id="PTHR36974">
    <property type="entry name" value="MEMBRANE PROTEIN-RELATED"/>
    <property type="match status" value="1"/>
</dbReference>
<feature type="transmembrane region" description="Helical" evidence="1">
    <location>
        <begin position="79"/>
        <end position="99"/>
    </location>
</feature>
<keyword evidence="1" id="KW-1133">Transmembrane helix</keyword>
<keyword evidence="1" id="KW-0812">Transmembrane</keyword>
<dbReference type="AlphaFoldDB" id="A0A1I0U3G5"/>
<keyword evidence="1" id="KW-0472">Membrane</keyword>
<dbReference type="EMBL" id="FOJN01000012">
    <property type="protein sequence ID" value="SFA58377.1"/>
    <property type="molecule type" value="Genomic_DNA"/>
</dbReference>
<dbReference type="Proteomes" id="UP000182054">
    <property type="component" value="Unassembled WGS sequence"/>
</dbReference>
<feature type="transmembrane region" description="Helical" evidence="1">
    <location>
        <begin position="20"/>
        <end position="36"/>
    </location>
</feature>